<dbReference type="Gene3D" id="3.40.50.150">
    <property type="entry name" value="Vaccinia Virus protein VP39"/>
    <property type="match status" value="1"/>
</dbReference>
<dbReference type="AlphaFoldDB" id="A0A833T3U1"/>
<gene>
    <name evidence="1" type="ORF">GN244_ATG10787</name>
    <name evidence="2" type="ORF">GN958_ATG04264</name>
</gene>
<dbReference type="PRINTS" id="PR00507">
    <property type="entry name" value="N12N6MTFRASE"/>
</dbReference>
<accession>A0A833T3U1</accession>
<dbReference type="EMBL" id="JAACNO010000601">
    <property type="protein sequence ID" value="KAF4146491.1"/>
    <property type="molecule type" value="Genomic_DNA"/>
</dbReference>
<dbReference type="PROSITE" id="PS00092">
    <property type="entry name" value="N6_MTASE"/>
    <property type="match status" value="1"/>
</dbReference>
<dbReference type="InterPro" id="IPR002052">
    <property type="entry name" value="DNA_methylase_N6_adenine_CS"/>
</dbReference>
<dbReference type="GO" id="GO:0008168">
    <property type="term" value="F:methyltransferase activity"/>
    <property type="evidence" value="ECO:0007669"/>
    <property type="project" value="UniProtKB-KW"/>
</dbReference>
<dbReference type="InterPro" id="IPR029063">
    <property type="entry name" value="SAM-dependent_MTases_sf"/>
</dbReference>
<dbReference type="CDD" id="cd02440">
    <property type="entry name" value="AdoMet_MTases"/>
    <property type="match status" value="1"/>
</dbReference>
<dbReference type="Proteomes" id="UP000602510">
    <property type="component" value="Unassembled WGS sequence"/>
</dbReference>
<dbReference type="Proteomes" id="UP000704712">
    <property type="component" value="Unassembled WGS sequence"/>
</dbReference>
<name>A0A833T3U1_PHYIN</name>
<keyword evidence="1" id="KW-0489">Methyltransferase</keyword>
<reference evidence="1" key="1">
    <citation type="submission" date="2020-04" db="EMBL/GenBank/DDBJ databases">
        <title>Hybrid Assembly of Korean Phytophthora infestans isolates.</title>
        <authorList>
            <person name="Prokchorchik M."/>
            <person name="Lee Y."/>
            <person name="Seo J."/>
            <person name="Cho J.-H."/>
            <person name="Park Y.-E."/>
            <person name="Jang D.-C."/>
            <person name="Im J.-S."/>
            <person name="Choi J.-G."/>
            <person name="Park H.-J."/>
            <person name="Lee G.-B."/>
            <person name="Lee Y.-G."/>
            <person name="Hong S.-Y."/>
            <person name="Cho K."/>
            <person name="Sohn K.H."/>
        </authorList>
    </citation>
    <scope>NUCLEOTIDE SEQUENCE</scope>
    <source>
        <strain evidence="1">KR_1_A1</strain>
        <strain evidence="2">KR_2_A2</strain>
    </source>
</reference>
<organism evidence="1 3">
    <name type="scientific">Phytophthora infestans</name>
    <name type="common">Potato late blight agent</name>
    <name type="synonym">Botrytis infestans</name>
    <dbReference type="NCBI Taxonomy" id="4787"/>
    <lineage>
        <taxon>Eukaryota</taxon>
        <taxon>Sar</taxon>
        <taxon>Stramenopiles</taxon>
        <taxon>Oomycota</taxon>
        <taxon>Peronosporomycetes</taxon>
        <taxon>Peronosporales</taxon>
        <taxon>Peronosporaceae</taxon>
        <taxon>Phytophthora</taxon>
    </lineage>
</organism>
<proteinExistence type="predicted"/>
<keyword evidence="3" id="KW-1185">Reference proteome</keyword>
<evidence type="ECO:0000313" key="1">
    <source>
        <dbReference type="EMBL" id="KAF4037180.1"/>
    </source>
</evidence>
<comment type="caution">
    <text evidence="1">The sequence shown here is derived from an EMBL/GenBank/DDBJ whole genome shotgun (WGS) entry which is preliminary data.</text>
</comment>
<evidence type="ECO:0000313" key="2">
    <source>
        <dbReference type="EMBL" id="KAF4146491.1"/>
    </source>
</evidence>
<protein>
    <submittedName>
        <fullName evidence="1">Methyltransferase small domain-containing protein</fullName>
    </submittedName>
</protein>
<dbReference type="GO" id="GO:0032259">
    <property type="term" value="P:methylation"/>
    <property type="evidence" value="ECO:0007669"/>
    <property type="project" value="UniProtKB-KW"/>
</dbReference>
<keyword evidence="1" id="KW-0808">Transferase</keyword>
<dbReference type="GO" id="GO:0003676">
    <property type="term" value="F:nucleic acid binding"/>
    <property type="evidence" value="ECO:0007669"/>
    <property type="project" value="InterPro"/>
</dbReference>
<sequence>MSVNWLELHGFSAGRGRFLLTVPRTTTGSSNNSEDLCSGDALAIRVLERDLVDLQRLDRQLRNRGPSGLQRLPTKRLRKLMSSNWVRGDRASGWRIELQKNVSVCEDWLNTAVVHLPSALQQEFLDDDLYTATKRKWASERAESKHARDMQQYFSSAELVDLVVKTVMMHLNVEQQREVVWLEPSCGDGRFLTTLLRARAQHVVGYEIDEKLHVVAKKNVQQAAFDVSSVDKVSTVQAHVCVGDFLASKSHVPADKFVVAVGNPPFGAKGGDGSDRVHQFFRHAARTWRARIIAFIVPERCSRREFVENTLKQLEDLDGAAGAWTLATELALTGFQFEFGTGAKLKRVRQPSVLQLFVRSDL</sequence>
<evidence type="ECO:0000313" key="3">
    <source>
        <dbReference type="Proteomes" id="UP000602510"/>
    </source>
</evidence>
<dbReference type="EMBL" id="WSZM01000249">
    <property type="protein sequence ID" value="KAF4037180.1"/>
    <property type="molecule type" value="Genomic_DNA"/>
</dbReference>
<dbReference type="SUPFAM" id="SSF53335">
    <property type="entry name" value="S-adenosyl-L-methionine-dependent methyltransferases"/>
    <property type="match status" value="1"/>
</dbReference>